<dbReference type="InParanoid" id="A0A409XEK4"/>
<protein>
    <submittedName>
        <fullName evidence="1">Uncharacterized protein</fullName>
    </submittedName>
</protein>
<dbReference type="OrthoDB" id="3199698at2759"/>
<name>A0A409XEK4_PSICY</name>
<dbReference type="InterPro" id="IPR041078">
    <property type="entry name" value="Plavaka"/>
</dbReference>
<proteinExistence type="predicted"/>
<organism evidence="1 2">
    <name type="scientific">Psilocybe cyanescens</name>
    <dbReference type="NCBI Taxonomy" id="93625"/>
    <lineage>
        <taxon>Eukaryota</taxon>
        <taxon>Fungi</taxon>
        <taxon>Dikarya</taxon>
        <taxon>Basidiomycota</taxon>
        <taxon>Agaricomycotina</taxon>
        <taxon>Agaricomycetes</taxon>
        <taxon>Agaricomycetidae</taxon>
        <taxon>Agaricales</taxon>
        <taxon>Agaricineae</taxon>
        <taxon>Strophariaceae</taxon>
        <taxon>Psilocybe</taxon>
    </lineage>
</organism>
<evidence type="ECO:0000313" key="1">
    <source>
        <dbReference type="EMBL" id="PPQ89175.1"/>
    </source>
</evidence>
<gene>
    <name evidence="1" type="ORF">CVT25_000067</name>
</gene>
<dbReference type="Proteomes" id="UP000283269">
    <property type="component" value="Unassembled WGS sequence"/>
</dbReference>
<evidence type="ECO:0000313" key="2">
    <source>
        <dbReference type="Proteomes" id="UP000283269"/>
    </source>
</evidence>
<keyword evidence="2" id="KW-1185">Reference proteome</keyword>
<sequence length="255" mass="28586">MTAICVDINGNSVPVEMVPEPCSADFPMEWEPFDNGTQFELGDFIYRKVKVSAGNINKLMDLWGKSMHSNDNFSPFESKKKLYASIDAIQLGDAPWHSFKTSFSGKIGANPPIWQITDYEIWYCDPSMVIKNPLNNPDLDGTFDYTPYIELDSSSKCHWNEYMSGNFACTIKPILAGADKTTTSVATGNVEYHPLYLTLGNVHNTMCCAHQNAVIPIGLLTIPKSDQKDDNNPLFCHFKHQLYHATLATILKPLH</sequence>
<dbReference type="AlphaFoldDB" id="A0A409XEK4"/>
<dbReference type="EMBL" id="NHYD01001930">
    <property type="protein sequence ID" value="PPQ89175.1"/>
    <property type="molecule type" value="Genomic_DNA"/>
</dbReference>
<dbReference type="Pfam" id="PF18759">
    <property type="entry name" value="Plavaka"/>
    <property type="match status" value="1"/>
</dbReference>
<accession>A0A409XEK4</accession>
<dbReference type="STRING" id="93625.A0A409XEK4"/>
<reference evidence="1 2" key="1">
    <citation type="journal article" date="2018" name="Evol. Lett.">
        <title>Horizontal gene cluster transfer increased hallucinogenic mushroom diversity.</title>
        <authorList>
            <person name="Reynolds H.T."/>
            <person name="Vijayakumar V."/>
            <person name="Gluck-Thaler E."/>
            <person name="Korotkin H.B."/>
            <person name="Matheny P.B."/>
            <person name="Slot J.C."/>
        </authorList>
    </citation>
    <scope>NUCLEOTIDE SEQUENCE [LARGE SCALE GENOMIC DNA]</scope>
    <source>
        <strain evidence="1 2">2631</strain>
    </source>
</reference>
<comment type="caution">
    <text evidence="1">The sequence shown here is derived from an EMBL/GenBank/DDBJ whole genome shotgun (WGS) entry which is preliminary data.</text>
</comment>